<keyword evidence="3" id="KW-1185">Reference proteome</keyword>
<reference evidence="3" key="1">
    <citation type="journal article" date="2019" name="Int. J. Syst. Evol. Microbiol.">
        <title>The Global Catalogue of Microorganisms (GCM) 10K type strain sequencing project: providing services to taxonomists for standard genome sequencing and annotation.</title>
        <authorList>
            <consortium name="The Broad Institute Genomics Platform"/>
            <consortium name="The Broad Institute Genome Sequencing Center for Infectious Disease"/>
            <person name="Wu L."/>
            <person name="Ma J."/>
        </authorList>
    </citation>
    <scope>NUCLEOTIDE SEQUENCE [LARGE SCALE GENOMIC DNA]</scope>
    <source>
        <strain evidence="3">CGMCC 4.7466</strain>
    </source>
</reference>
<name>A0ABV9T1G5_9BACT</name>
<proteinExistence type="inferred from homology"/>
<dbReference type="Proteomes" id="UP001595818">
    <property type="component" value="Unassembled WGS sequence"/>
</dbReference>
<dbReference type="PROSITE" id="PS01125">
    <property type="entry name" value="ROK"/>
    <property type="match status" value="1"/>
</dbReference>
<dbReference type="EMBL" id="JBHSJJ010000006">
    <property type="protein sequence ID" value="MFC4872521.1"/>
    <property type="molecule type" value="Genomic_DNA"/>
</dbReference>
<dbReference type="Pfam" id="PF00480">
    <property type="entry name" value="ROK"/>
    <property type="match status" value="1"/>
</dbReference>
<evidence type="ECO:0000313" key="3">
    <source>
        <dbReference type="Proteomes" id="UP001595818"/>
    </source>
</evidence>
<dbReference type="Pfam" id="PF13412">
    <property type="entry name" value="HTH_24"/>
    <property type="match status" value="1"/>
</dbReference>
<organism evidence="2 3">
    <name type="scientific">Negadavirga shengliensis</name>
    <dbReference type="NCBI Taxonomy" id="1389218"/>
    <lineage>
        <taxon>Bacteria</taxon>
        <taxon>Pseudomonadati</taxon>
        <taxon>Bacteroidota</taxon>
        <taxon>Cytophagia</taxon>
        <taxon>Cytophagales</taxon>
        <taxon>Cyclobacteriaceae</taxon>
        <taxon>Negadavirga</taxon>
    </lineage>
</organism>
<dbReference type="Gene3D" id="3.30.420.40">
    <property type="match status" value="2"/>
</dbReference>
<dbReference type="InterPro" id="IPR036388">
    <property type="entry name" value="WH-like_DNA-bd_sf"/>
</dbReference>
<dbReference type="PANTHER" id="PTHR18964:SF149">
    <property type="entry name" value="BIFUNCTIONAL UDP-N-ACETYLGLUCOSAMINE 2-EPIMERASE_N-ACETYLMANNOSAMINE KINASE"/>
    <property type="match status" value="1"/>
</dbReference>
<dbReference type="RefSeq" id="WP_377064981.1">
    <property type="nucleotide sequence ID" value="NZ_JBHSJJ010000006.1"/>
</dbReference>
<dbReference type="InterPro" id="IPR043129">
    <property type="entry name" value="ATPase_NBD"/>
</dbReference>
<comment type="caution">
    <text evidence="2">The sequence shown here is derived from an EMBL/GenBank/DDBJ whole genome shotgun (WGS) entry which is preliminary data.</text>
</comment>
<dbReference type="InterPro" id="IPR049874">
    <property type="entry name" value="ROK_cs"/>
</dbReference>
<sequence length="414" mass="46071">MIPKSQINKFIEDLRDDNLTGVAYKNLLLKKKILTHFAHSGNTTINELSKELNISSPKISKMIGELMSDGLVQDYGKIEAGVGRRPNNFGLTNDSVFFVGVEVKKSYINIGITDLNNKLIKFTPGLPYQLSNTEKSLDQLCQLINNYLDKQGIDRKKYLGMGVNLTGRINFRTGYSYSYFYFNEEPLSKVIKARTGISTFLENDSRAMAFGEFTCGGVQDEKDVLFINIDYGIGMGIMINGELYYGKSGFSGEFGHIPFFENEIICHCGKKGCLETEVSGRALIRTFQEKLREGSASRVQGKFSDPEKIELENIIQAAVNDDTLAIELIDELGLKLGKALTSLIHLYNPDLIILGGSLADTGDYLYLPVKMAINKYSLNLISQDTKIKLSSLGIKAGIMGACLLAREKFLKNIY</sequence>
<dbReference type="SUPFAM" id="SSF53067">
    <property type="entry name" value="Actin-like ATPase domain"/>
    <property type="match status" value="2"/>
</dbReference>
<gene>
    <name evidence="2" type="ORF">ACFPFU_12550</name>
</gene>
<accession>A0ABV9T1G5</accession>
<comment type="similarity">
    <text evidence="1">Belongs to the ROK (NagC/XylR) family.</text>
</comment>
<protein>
    <submittedName>
        <fullName evidence="2">ROK family protein</fullName>
    </submittedName>
</protein>
<evidence type="ECO:0000313" key="2">
    <source>
        <dbReference type="EMBL" id="MFC4872521.1"/>
    </source>
</evidence>
<dbReference type="SUPFAM" id="SSF46785">
    <property type="entry name" value="Winged helix' DNA-binding domain"/>
    <property type="match status" value="1"/>
</dbReference>
<dbReference type="InterPro" id="IPR000600">
    <property type="entry name" value="ROK"/>
</dbReference>
<dbReference type="InterPro" id="IPR036390">
    <property type="entry name" value="WH_DNA-bd_sf"/>
</dbReference>
<evidence type="ECO:0000256" key="1">
    <source>
        <dbReference type="ARBA" id="ARBA00006479"/>
    </source>
</evidence>
<dbReference type="PANTHER" id="PTHR18964">
    <property type="entry name" value="ROK (REPRESSOR, ORF, KINASE) FAMILY"/>
    <property type="match status" value="1"/>
</dbReference>
<dbReference type="Gene3D" id="1.10.10.10">
    <property type="entry name" value="Winged helix-like DNA-binding domain superfamily/Winged helix DNA-binding domain"/>
    <property type="match status" value="1"/>
</dbReference>